<evidence type="ECO:0008006" key="3">
    <source>
        <dbReference type="Google" id="ProtNLM"/>
    </source>
</evidence>
<dbReference type="RefSeq" id="WP_010075291.1">
    <property type="nucleotide sequence ID" value="NC_014393.1"/>
</dbReference>
<evidence type="ECO:0000313" key="1">
    <source>
        <dbReference type="EMBL" id="ADL49952.1"/>
    </source>
</evidence>
<dbReference type="PROSITE" id="PS51257">
    <property type="entry name" value="PROKAR_LIPOPROTEIN"/>
    <property type="match status" value="1"/>
</dbReference>
<dbReference type="EMBL" id="CP002160">
    <property type="protein sequence ID" value="ADL49952.1"/>
    <property type="molecule type" value="Genomic_DNA"/>
</dbReference>
<keyword evidence="2" id="KW-1185">Reference proteome</keyword>
<accession>D9SNT1</accession>
<reference evidence="1 2" key="1">
    <citation type="submission" date="2010-08" db="EMBL/GenBank/DDBJ databases">
        <title>Complete sequence of Clostridium cellulovorans 743B.</title>
        <authorList>
            <consortium name="US DOE Joint Genome Institute"/>
            <person name="Lucas S."/>
            <person name="Copeland A."/>
            <person name="Lapidus A."/>
            <person name="Cheng J.-F."/>
            <person name="Bruce D."/>
            <person name="Goodwin L."/>
            <person name="Pitluck S."/>
            <person name="Chertkov O."/>
            <person name="Detter J.C."/>
            <person name="Han C."/>
            <person name="Tapia R."/>
            <person name="Land M."/>
            <person name="Hauser L."/>
            <person name="Chang Y.-J."/>
            <person name="Jeffries C."/>
            <person name="Kyrpides N."/>
            <person name="Ivanova N."/>
            <person name="Mikhailova N."/>
            <person name="Hemme C.L."/>
            <person name="Woyke T."/>
        </authorList>
    </citation>
    <scope>NUCLEOTIDE SEQUENCE [LARGE SCALE GENOMIC DNA]</scope>
    <source>
        <strain evidence="2">ATCC 35296 / DSM 3052 / OCM 3 / 743B</strain>
    </source>
</reference>
<dbReference type="OrthoDB" id="1756234at2"/>
<dbReference type="eggNOG" id="ENOG50315QX">
    <property type="taxonomic scope" value="Bacteria"/>
</dbReference>
<name>D9SNT1_CLOC7</name>
<dbReference type="InterPro" id="IPR025059">
    <property type="entry name" value="DUF3997"/>
</dbReference>
<sequence>MTKKYILIISIIVLMFSFSGCEFVVGPGSADYSYKLSGNYELYHAGYTSIYKGDYEIVVTAEVKKIAWDDLYILARQEDDDKINYFIIDVNQDKVLGPLSEEDFNKKRDELKIDKDLKLKDPSKYRK</sequence>
<dbReference type="Proteomes" id="UP000002730">
    <property type="component" value="Chromosome"/>
</dbReference>
<protein>
    <recommendedName>
        <fullName evidence="3">Lipoprotein</fullName>
    </recommendedName>
</protein>
<dbReference type="Pfam" id="PF13162">
    <property type="entry name" value="DUF3997"/>
    <property type="match status" value="1"/>
</dbReference>
<dbReference type="AlphaFoldDB" id="D9SNT1"/>
<gene>
    <name evidence="1" type="ordered locus">Clocel_0164</name>
</gene>
<dbReference type="HOGENOM" id="CLU_1792553_0_0_9"/>
<evidence type="ECO:0000313" key="2">
    <source>
        <dbReference type="Proteomes" id="UP000002730"/>
    </source>
</evidence>
<organism evidence="1 2">
    <name type="scientific">Clostridium cellulovorans (strain ATCC 35296 / DSM 3052 / OCM 3 / 743B)</name>
    <dbReference type="NCBI Taxonomy" id="573061"/>
    <lineage>
        <taxon>Bacteria</taxon>
        <taxon>Bacillati</taxon>
        <taxon>Bacillota</taxon>
        <taxon>Clostridia</taxon>
        <taxon>Eubacteriales</taxon>
        <taxon>Clostridiaceae</taxon>
        <taxon>Clostridium</taxon>
    </lineage>
</organism>
<proteinExistence type="predicted"/>
<dbReference type="KEGG" id="ccb:Clocel_0164"/>